<dbReference type="InterPro" id="IPR001878">
    <property type="entry name" value="Znf_CCHC"/>
</dbReference>
<feature type="compositionally biased region" description="Basic residues" evidence="2">
    <location>
        <begin position="110"/>
        <end position="121"/>
    </location>
</feature>
<gene>
    <name evidence="4" type="ORF">M0811_08449</name>
</gene>
<feature type="domain" description="CCHC-type" evidence="3">
    <location>
        <begin position="120"/>
        <end position="133"/>
    </location>
</feature>
<comment type="caution">
    <text evidence="4">The sequence shown here is derived from an EMBL/GenBank/DDBJ whole genome shotgun (WGS) entry which is preliminary data.</text>
</comment>
<evidence type="ECO:0000259" key="3">
    <source>
        <dbReference type="PROSITE" id="PS50158"/>
    </source>
</evidence>
<evidence type="ECO:0000256" key="1">
    <source>
        <dbReference type="PROSITE-ProRule" id="PRU00047"/>
    </source>
</evidence>
<sequence>MKRNFILQEKQDLQKQIRISVPKQTEKSTKSSINLYKEYAQQMGIAEDPCQLETKYLIYHLFNLELPKNSAVQIVSQITEEKKEKLDEQIHNLVQSSIEITDQDQEEKPKRKRSKRHYHCSRCGRDGHNKNKCFPQDAKYVISAFTYLEEHEYFASYEKVQIWSDGEYNFFVSHHECSGCDGHFGNIKQLETRLKLKGEKKYSPQEYVEMFNNMKNTLAIHKHITETITLKNIRKYHQFLFTRKGEVHVRLLSSTGKYRKRKIRKKY</sequence>
<protein>
    <recommendedName>
        <fullName evidence="3">CCHC-type domain-containing protein</fullName>
    </recommendedName>
</protein>
<keyword evidence="1" id="KW-0479">Metal-binding</keyword>
<dbReference type="Proteomes" id="UP001149090">
    <property type="component" value="Unassembled WGS sequence"/>
</dbReference>
<keyword evidence="1" id="KW-0862">Zinc</keyword>
<reference evidence="4" key="1">
    <citation type="submission" date="2022-10" db="EMBL/GenBank/DDBJ databases">
        <title>Novel sulphate-reducing endosymbionts in the free-living metamonad Anaeramoeba.</title>
        <authorList>
            <person name="Jerlstrom-Hultqvist J."/>
            <person name="Cepicka I."/>
            <person name="Gallot-Lavallee L."/>
            <person name="Salas-Leiva D."/>
            <person name="Curtis B.A."/>
            <person name="Zahonova K."/>
            <person name="Pipaliya S."/>
            <person name="Dacks J."/>
            <person name="Roger A.J."/>
        </authorList>
    </citation>
    <scope>NUCLEOTIDE SEQUENCE</scope>
    <source>
        <strain evidence="4">BMAN</strain>
    </source>
</reference>
<keyword evidence="1" id="KW-0863">Zinc-finger</keyword>
<accession>A0A9Q0LIT9</accession>
<evidence type="ECO:0000256" key="2">
    <source>
        <dbReference type="SAM" id="MobiDB-lite"/>
    </source>
</evidence>
<dbReference type="GO" id="GO:0003676">
    <property type="term" value="F:nucleic acid binding"/>
    <property type="evidence" value="ECO:0007669"/>
    <property type="project" value="InterPro"/>
</dbReference>
<evidence type="ECO:0000313" key="5">
    <source>
        <dbReference type="Proteomes" id="UP001149090"/>
    </source>
</evidence>
<feature type="region of interest" description="Disordered" evidence="2">
    <location>
        <begin position="97"/>
        <end position="121"/>
    </location>
</feature>
<dbReference type="AlphaFoldDB" id="A0A9Q0LIT9"/>
<dbReference type="PROSITE" id="PS50158">
    <property type="entry name" value="ZF_CCHC"/>
    <property type="match status" value="1"/>
</dbReference>
<keyword evidence="5" id="KW-1185">Reference proteome</keyword>
<organism evidence="4 5">
    <name type="scientific">Anaeramoeba ignava</name>
    <name type="common">Anaerobic marine amoeba</name>
    <dbReference type="NCBI Taxonomy" id="1746090"/>
    <lineage>
        <taxon>Eukaryota</taxon>
        <taxon>Metamonada</taxon>
        <taxon>Anaeramoebidae</taxon>
        <taxon>Anaeramoeba</taxon>
    </lineage>
</organism>
<evidence type="ECO:0000313" key="4">
    <source>
        <dbReference type="EMBL" id="KAJ5073612.1"/>
    </source>
</evidence>
<dbReference type="EMBL" id="JAPDFW010000073">
    <property type="protein sequence ID" value="KAJ5073612.1"/>
    <property type="molecule type" value="Genomic_DNA"/>
</dbReference>
<name>A0A9Q0LIT9_ANAIG</name>
<proteinExistence type="predicted"/>
<dbReference type="GO" id="GO:0008270">
    <property type="term" value="F:zinc ion binding"/>
    <property type="evidence" value="ECO:0007669"/>
    <property type="project" value="UniProtKB-KW"/>
</dbReference>